<evidence type="ECO:0000259" key="2">
    <source>
        <dbReference type="Pfam" id="PF10512"/>
    </source>
</evidence>
<gene>
    <name evidence="3" type="ORF">CEURO_LOCUS816</name>
</gene>
<reference evidence="3" key="1">
    <citation type="submission" date="2022-07" db="EMBL/GenBank/DDBJ databases">
        <authorList>
            <person name="Macas J."/>
            <person name="Novak P."/>
            <person name="Neumann P."/>
        </authorList>
    </citation>
    <scope>NUCLEOTIDE SEQUENCE</scope>
</reference>
<evidence type="ECO:0000313" key="3">
    <source>
        <dbReference type="EMBL" id="CAH9055500.1"/>
    </source>
</evidence>
<dbReference type="AlphaFoldDB" id="A0A9P0YHC2"/>
<evidence type="ECO:0000313" key="4">
    <source>
        <dbReference type="Proteomes" id="UP001152484"/>
    </source>
</evidence>
<sequence length="237" mass="26599">MPKKRGKRTVNNPANAAPESNQEEPQKGAASEHEDSVERQSAAVRALRDVEIEQLRTMIRLLCSNFSNEQLQVPVLQFFRENLPNLAVLRNENDGTYEVQWRKDGRTLAMDQLDGRNIHTSLLQKLSVIYPNCSTAIPSFGGFEFSNKSVTNVFGEKDLQIKGLVLEEPVETLLFDQQDPLQTPAFQVHNNRLSVGTTPKTLRFPKHGEMLLSVHGSPLGVYKEDMEAIHESEDGCA</sequence>
<comment type="caution">
    <text evidence="3">The sequence shown here is derived from an EMBL/GenBank/DDBJ whole genome shotgun (WGS) entry which is preliminary data.</text>
</comment>
<dbReference type="EMBL" id="CAMAPE010000003">
    <property type="protein sequence ID" value="CAH9055500.1"/>
    <property type="molecule type" value="Genomic_DNA"/>
</dbReference>
<feature type="compositionally biased region" description="Polar residues" evidence="1">
    <location>
        <begin position="9"/>
        <end position="20"/>
    </location>
</feature>
<name>A0A9P0YHC2_CUSEU</name>
<dbReference type="OrthoDB" id="1920481at2759"/>
<dbReference type="PANTHER" id="PTHR37248">
    <property type="entry name" value="TRANSLATION INITIATION FACTOR"/>
    <property type="match status" value="1"/>
</dbReference>
<evidence type="ECO:0000256" key="1">
    <source>
        <dbReference type="SAM" id="MobiDB-lite"/>
    </source>
</evidence>
<organism evidence="3 4">
    <name type="scientific">Cuscuta europaea</name>
    <name type="common">European dodder</name>
    <dbReference type="NCBI Taxonomy" id="41803"/>
    <lineage>
        <taxon>Eukaryota</taxon>
        <taxon>Viridiplantae</taxon>
        <taxon>Streptophyta</taxon>
        <taxon>Embryophyta</taxon>
        <taxon>Tracheophyta</taxon>
        <taxon>Spermatophyta</taxon>
        <taxon>Magnoliopsida</taxon>
        <taxon>eudicotyledons</taxon>
        <taxon>Gunneridae</taxon>
        <taxon>Pentapetalae</taxon>
        <taxon>asterids</taxon>
        <taxon>lamiids</taxon>
        <taxon>Solanales</taxon>
        <taxon>Convolvulaceae</taxon>
        <taxon>Cuscuteae</taxon>
        <taxon>Cuscuta</taxon>
        <taxon>Cuscuta subgen. Cuscuta</taxon>
    </lineage>
</organism>
<feature type="region of interest" description="Disordered" evidence="1">
    <location>
        <begin position="1"/>
        <end position="42"/>
    </location>
</feature>
<feature type="compositionally biased region" description="Basic and acidic residues" evidence="1">
    <location>
        <begin position="24"/>
        <end position="38"/>
    </location>
</feature>
<keyword evidence="4" id="KW-1185">Reference proteome</keyword>
<feature type="domain" description="Borealin C-terminal" evidence="2">
    <location>
        <begin position="197"/>
        <end position="222"/>
    </location>
</feature>
<dbReference type="PANTHER" id="PTHR37248:SF1">
    <property type="entry name" value="TRANSLATION INITIATION FACTOR"/>
    <property type="match status" value="1"/>
</dbReference>
<dbReference type="Proteomes" id="UP001152484">
    <property type="component" value="Unassembled WGS sequence"/>
</dbReference>
<dbReference type="InterPro" id="IPR046466">
    <property type="entry name" value="Borealin_C"/>
</dbReference>
<protein>
    <recommendedName>
        <fullName evidence="2">Borealin C-terminal domain-containing protein</fullName>
    </recommendedName>
</protein>
<proteinExistence type="predicted"/>
<dbReference type="Pfam" id="PF10512">
    <property type="entry name" value="Borealin"/>
    <property type="match status" value="1"/>
</dbReference>
<accession>A0A9P0YHC2</accession>